<evidence type="ECO:0000256" key="1">
    <source>
        <dbReference type="ARBA" id="ARBA00006479"/>
    </source>
</evidence>
<protein>
    <submittedName>
        <fullName evidence="2">ROK family protein</fullName>
    </submittedName>
</protein>
<dbReference type="InterPro" id="IPR000600">
    <property type="entry name" value="ROK"/>
</dbReference>
<accession>Q024A9</accession>
<dbReference type="InterPro" id="IPR043129">
    <property type="entry name" value="ATPase_NBD"/>
</dbReference>
<dbReference type="PROSITE" id="PS01125">
    <property type="entry name" value="ROK"/>
    <property type="match status" value="1"/>
</dbReference>
<dbReference type="PANTHER" id="PTHR18964">
    <property type="entry name" value="ROK (REPRESSOR, ORF, KINASE) FAMILY"/>
    <property type="match status" value="1"/>
</dbReference>
<dbReference type="STRING" id="234267.Acid_2678"/>
<dbReference type="PANTHER" id="PTHR18964:SF149">
    <property type="entry name" value="BIFUNCTIONAL UDP-N-ACETYLGLUCOSAMINE 2-EPIMERASE_N-ACETYLMANNOSAMINE KINASE"/>
    <property type="match status" value="1"/>
</dbReference>
<dbReference type="Gene3D" id="1.10.10.10">
    <property type="entry name" value="Winged helix-like DNA-binding domain superfamily/Winged helix DNA-binding domain"/>
    <property type="match status" value="1"/>
</dbReference>
<comment type="similarity">
    <text evidence="1">Belongs to the ROK (NagC/XylR) family.</text>
</comment>
<dbReference type="HOGENOM" id="CLU_036604_13_1_0"/>
<dbReference type="SUPFAM" id="SSF53067">
    <property type="entry name" value="Actin-like ATPase domain"/>
    <property type="match status" value="1"/>
</dbReference>
<name>Q024A9_SOLUE</name>
<dbReference type="EMBL" id="CP000473">
    <property type="protein sequence ID" value="ABJ83667.1"/>
    <property type="molecule type" value="Genomic_DNA"/>
</dbReference>
<dbReference type="InParanoid" id="Q024A9"/>
<dbReference type="InterPro" id="IPR049874">
    <property type="entry name" value="ROK_cs"/>
</dbReference>
<dbReference type="eggNOG" id="COG1940">
    <property type="taxonomic scope" value="Bacteria"/>
</dbReference>
<dbReference type="AlphaFoldDB" id="Q024A9"/>
<evidence type="ECO:0000313" key="2">
    <source>
        <dbReference type="EMBL" id="ABJ83667.1"/>
    </source>
</evidence>
<gene>
    <name evidence="2" type="ordered locus">Acid_2678</name>
</gene>
<dbReference type="InterPro" id="IPR036388">
    <property type="entry name" value="WH-like_DNA-bd_sf"/>
</dbReference>
<reference evidence="2" key="1">
    <citation type="submission" date="2006-10" db="EMBL/GenBank/DDBJ databases">
        <title>Complete sequence of Solibacter usitatus Ellin6076.</title>
        <authorList>
            <consortium name="US DOE Joint Genome Institute"/>
            <person name="Copeland A."/>
            <person name="Lucas S."/>
            <person name="Lapidus A."/>
            <person name="Barry K."/>
            <person name="Detter J.C."/>
            <person name="Glavina del Rio T."/>
            <person name="Hammon N."/>
            <person name="Israni S."/>
            <person name="Dalin E."/>
            <person name="Tice H."/>
            <person name="Pitluck S."/>
            <person name="Thompson L.S."/>
            <person name="Brettin T."/>
            <person name="Bruce D."/>
            <person name="Han C."/>
            <person name="Tapia R."/>
            <person name="Gilna P."/>
            <person name="Schmutz J."/>
            <person name="Larimer F."/>
            <person name="Land M."/>
            <person name="Hauser L."/>
            <person name="Kyrpides N."/>
            <person name="Mikhailova N."/>
            <person name="Janssen P.H."/>
            <person name="Kuske C.R."/>
            <person name="Richardson P."/>
        </authorList>
    </citation>
    <scope>NUCLEOTIDE SEQUENCE</scope>
    <source>
        <strain evidence="2">Ellin6076</strain>
    </source>
</reference>
<proteinExistence type="inferred from homology"/>
<organism evidence="2">
    <name type="scientific">Solibacter usitatus (strain Ellin6076)</name>
    <dbReference type="NCBI Taxonomy" id="234267"/>
    <lineage>
        <taxon>Bacteria</taxon>
        <taxon>Pseudomonadati</taxon>
        <taxon>Acidobacteriota</taxon>
        <taxon>Terriglobia</taxon>
        <taxon>Bryobacterales</taxon>
        <taxon>Solibacteraceae</taxon>
        <taxon>Candidatus Solibacter</taxon>
    </lineage>
</organism>
<dbReference type="InterPro" id="IPR036390">
    <property type="entry name" value="WH_DNA-bd_sf"/>
</dbReference>
<sequence>MPVSAKRPQGASSEVVRDINRRIVLNLVRTRQPISRADLARASGLQRSTISLIVEQLIEENWVLEGPTGRLPRGRRPTFLRLNDDRVIIGVDIRPIQTTVALADANGKFTSQEVMSTPGDPKLALTQLIAAIKRIKSTCRGKMIEGIGISLPGRFDHSSNRLVFAPNLKWTDIDIRDPIVEQTGLDVELENAANACVLAEVWFDRVHECRNLVVVTVSEGIGTGVLANGALVRGLSGMAGEFGHVPLDPTGPTCGCGSRGCWEIFASNRAALRYYLETGSTETGLSFTDLLSRADQGDSRAEKALDMMAHYLGRGMRMIVAGLAPERIVVVGDLTRSWQRFGSVIEAEIQAQVLPGGVVPKLVPAFEDGMARLRGTVALVLQKHFSV</sequence>
<dbReference type="Gene3D" id="3.30.420.40">
    <property type="match status" value="2"/>
</dbReference>
<dbReference type="FunCoup" id="Q024A9">
    <property type="interactions" value="297"/>
</dbReference>
<dbReference type="Pfam" id="PF00480">
    <property type="entry name" value="ROK"/>
    <property type="match status" value="1"/>
</dbReference>
<dbReference type="KEGG" id="sus:Acid_2678"/>
<dbReference type="SUPFAM" id="SSF46785">
    <property type="entry name" value="Winged helix' DNA-binding domain"/>
    <property type="match status" value="1"/>
</dbReference>